<dbReference type="OrthoDB" id="5402974at2759"/>
<evidence type="ECO:0000256" key="4">
    <source>
        <dbReference type="SAM" id="MobiDB-lite"/>
    </source>
</evidence>
<dbReference type="GO" id="GO:0003700">
    <property type="term" value="F:DNA-binding transcription factor activity"/>
    <property type="evidence" value="ECO:0007669"/>
    <property type="project" value="InterPro"/>
</dbReference>
<dbReference type="PROSITE" id="PS50006">
    <property type="entry name" value="FHA_DOMAIN"/>
    <property type="match status" value="1"/>
</dbReference>
<evidence type="ECO:0000313" key="8">
    <source>
        <dbReference type="Proteomes" id="UP000076632"/>
    </source>
</evidence>
<evidence type="ECO:0000256" key="2">
    <source>
        <dbReference type="ARBA" id="ARBA00023242"/>
    </source>
</evidence>
<dbReference type="PANTHER" id="PTHR21712:SF29">
    <property type="entry name" value="PRE-RRNA-PROCESSING PROTEIN FHL1"/>
    <property type="match status" value="1"/>
</dbReference>
<feature type="region of interest" description="Disordered" evidence="4">
    <location>
        <begin position="1000"/>
        <end position="1333"/>
    </location>
</feature>
<keyword evidence="1 3" id="KW-0238">DNA-binding</keyword>
<accession>A0A164ZVY4</accession>
<dbReference type="EMBL" id="KV407465">
    <property type="protein sequence ID" value="KZF19599.1"/>
    <property type="molecule type" value="Genomic_DNA"/>
</dbReference>
<dbReference type="PROSITE" id="PS00658">
    <property type="entry name" value="FORK_HEAD_2"/>
    <property type="match status" value="1"/>
</dbReference>
<dbReference type="InterPro" id="IPR036390">
    <property type="entry name" value="WH_DNA-bd_sf"/>
</dbReference>
<dbReference type="PROSITE" id="PS50039">
    <property type="entry name" value="FORK_HEAD_3"/>
    <property type="match status" value="1"/>
</dbReference>
<dbReference type="InterPro" id="IPR008984">
    <property type="entry name" value="SMAD_FHA_dom_sf"/>
</dbReference>
<feature type="compositionally biased region" description="Acidic residues" evidence="4">
    <location>
        <begin position="487"/>
        <end position="527"/>
    </location>
</feature>
<dbReference type="InterPro" id="IPR030456">
    <property type="entry name" value="TF_fork_head_CS_2"/>
</dbReference>
<dbReference type="GO" id="GO:0060962">
    <property type="term" value="P:regulation of ribosomal protein gene transcription by RNA polymerase II"/>
    <property type="evidence" value="ECO:0007669"/>
    <property type="project" value="InterPro"/>
</dbReference>
<dbReference type="InterPro" id="IPR001766">
    <property type="entry name" value="Fork_head_dom"/>
</dbReference>
<feature type="domain" description="Fork-head" evidence="6">
    <location>
        <begin position="690"/>
        <end position="766"/>
    </location>
</feature>
<dbReference type="SMART" id="SM00339">
    <property type="entry name" value="FH"/>
    <property type="match status" value="1"/>
</dbReference>
<dbReference type="GeneID" id="28901665"/>
<organism evidence="7 8">
    <name type="scientific">Xylona heveae (strain CBS 132557 / TC161)</name>
    <dbReference type="NCBI Taxonomy" id="1328760"/>
    <lineage>
        <taxon>Eukaryota</taxon>
        <taxon>Fungi</taxon>
        <taxon>Dikarya</taxon>
        <taxon>Ascomycota</taxon>
        <taxon>Pezizomycotina</taxon>
        <taxon>Xylonomycetes</taxon>
        <taxon>Xylonales</taxon>
        <taxon>Xylonaceae</taxon>
        <taxon>Xylona</taxon>
    </lineage>
</organism>
<feature type="compositionally biased region" description="Pro residues" evidence="4">
    <location>
        <begin position="927"/>
        <end position="951"/>
    </location>
</feature>
<evidence type="ECO:0000259" key="5">
    <source>
        <dbReference type="PROSITE" id="PS50006"/>
    </source>
</evidence>
<dbReference type="OMA" id="HYKSDKV"/>
<dbReference type="InParanoid" id="A0A164ZVY4"/>
<feature type="region of interest" description="Disordered" evidence="4">
    <location>
        <begin position="161"/>
        <end position="199"/>
    </location>
</feature>
<feature type="compositionally biased region" description="Low complexity" evidence="4">
    <location>
        <begin position="1043"/>
        <end position="1069"/>
    </location>
</feature>
<dbReference type="Pfam" id="PF00498">
    <property type="entry name" value="FHA"/>
    <property type="match status" value="1"/>
</dbReference>
<feature type="compositionally biased region" description="Low complexity" evidence="4">
    <location>
        <begin position="1088"/>
        <end position="1107"/>
    </location>
</feature>
<feature type="region of interest" description="Disordered" evidence="4">
    <location>
        <begin position="238"/>
        <end position="384"/>
    </location>
</feature>
<evidence type="ECO:0008006" key="9">
    <source>
        <dbReference type="Google" id="ProtNLM"/>
    </source>
</evidence>
<dbReference type="GO" id="GO:0043565">
    <property type="term" value="F:sequence-specific DNA binding"/>
    <property type="evidence" value="ECO:0007669"/>
    <property type="project" value="InterPro"/>
</dbReference>
<feature type="compositionally biased region" description="Polar residues" evidence="4">
    <location>
        <begin position="328"/>
        <end position="337"/>
    </location>
</feature>
<reference evidence="7 8" key="1">
    <citation type="journal article" date="2016" name="Fungal Biol.">
        <title>The genome of Xylona heveae provides a window into fungal endophytism.</title>
        <authorList>
            <person name="Gazis R."/>
            <person name="Kuo A."/>
            <person name="Riley R."/>
            <person name="LaButti K."/>
            <person name="Lipzen A."/>
            <person name="Lin J."/>
            <person name="Amirebrahimi M."/>
            <person name="Hesse C.N."/>
            <person name="Spatafora J.W."/>
            <person name="Henrissat B."/>
            <person name="Hainaut M."/>
            <person name="Grigoriev I.V."/>
            <person name="Hibbett D.S."/>
        </authorList>
    </citation>
    <scope>NUCLEOTIDE SEQUENCE [LARGE SCALE GENOMIC DNA]</scope>
    <source>
        <strain evidence="7 8">TC161</strain>
    </source>
</reference>
<name>A0A164ZVY4_XYLHT</name>
<evidence type="ECO:0000256" key="1">
    <source>
        <dbReference type="ARBA" id="ARBA00023125"/>
    </source>
</evidence>
<dbReference type="Proteomes" id="UP000076632">
    <property type="component" value="Unassembled WGS sequence"/>
</dbReference>
<feature type="compositionally biased region" description="Pro residues" evidence="4">
    <location>
        <begin position="1141"/>
        <end position="1155"/>
    </location>
</feature>
<feature type="compositionally biased region" description="Basic residues" evidence="4">
    <location>
        <begin position="303"/>
        <end position="312"/>
    </location>
</feature>
<comment type="subcellular location">
    <subcellularLocation>
        <location evidence="3">Nucleus</location>
    </subcellularLocation>
</comment>
<keyword evidence="8" id="KW-1185">Reference proteome</keyword>
<dbReference type="PRINTS" id="PR00053">
    <property type="entry name" value="FORKHEAD"/>
</dbReference>
<feature type="region of interest" description="Disordered" evidence="4">
    <location>
        <begin position="452"/>
        <end position="567"/>
    </location>
</feature>
<feature type="compositionally biased region" description="Low complexity" evidence="4">
    <location>
        <begin position="1231"/>
        <end position="1247"/>
    </location>
</feature>
<gene>
    <name evidence="7" type="ORF">L228DRAFT_36897</name>
</gene>
<evidence type="ECO:0000259" key="6">
    <source>
        <dbReference type="PROSITE" id="PS50039"/>
    </source>
</evidence>
<dbReference type="Gene3D" id="1.10.10.10">
    <property type="entry name" value="Winged helix-like DNA-binding domain superfamily/Winged helix DNA-binding domain"/>
    <property type="match status" value="1"/>
</dbReference>
<evidence type="ECO:0000313" key="7">
    <source>
        <dbReference type="EMBL" id="KZF19599.1"/>
    </source>
</evidence>
<dbReference type="SUPFAM" id="SSF46785">
    <property type="entry name" value="Winged helix' DNA-binding domain"/>
    <property type="match status" value="1"/>
</dbReference>
<protein>
    <recommendedName>
        <fullName evidence="9">Fork-head domain-containing protein</fullName>
    </recommendedName>
</protein>
<feature type="compositionally biased region" description="Low complexity" evidence="4">
    <location>
        <begin position="1116"/>
        <end position="1140"/>
    </location>
</feature>
<feature type="region of interest" description="Disordered" evidence="4">
    <location>
        <begin position="579"/>
        <end position="637"/>
    </location>
</feature>
<dbReference type="Gene3D" id="2.60.200.20">
    <property type="match status" value="1"/>
</dbReference>
<feature type="compositionally biased region" description="Polar residues" evidence="4">
    <location>
        <begin position="48"/>
        <end position="57"/>
    </location>
</feature>
<feature type="region of interest" description="Disordered" evidence="4">
    <location>
        <begin position="772"/>
        <end position="965"/>
    </location>
</feature>
<feature type="compositionally biased region" description="Low complexity" evidence="4">
    <location>
        <begin position="1257"/>
        <end position="1279"/>
    </location>
</feature>
<proteinExistence type="predicted"/>
<dbReference type="InterPro" id="IPR000253">
    <property type="entry name" value="FHA_dom"/>
</dbReference>
<keyword evidence="2 3" id="KW-0539">Nucleus</keyword>
<dbReference type="InterPro" id="IPR045178">
    <property type="entry name" value="Fhl1/FHA1"/>
</dbReference>
<dbReference type="Pfam" id="PF00250">
    <property type="entry name" value="Forkhead"/>
    <property type="match status" value="1"/>
</dbReference>
<feature type="domain" description="FHA" evidence="5">
    <location>
        <begin position="387"/>
        <end position="420"/>
    </location>
</feature>
<feature type="region of interest" description="Disordered" evidence="4">
    <location>
        <begin position="656"/>
        <end position="682"/>
    </location>
</feature>
<dbReference type="SUPFAM" id="SSF49879">
    <property type="entry name" value="SMAD/FHA domain"/>
    <property type="match status" value="1"/>
</dbReference>
<feature type="compositionally biased region" description="Low complexity" evidence="4">
    <location>
        <begin position="1189"/>
        <end position="1218"/>
    </location>
</feature>
<feature type="region of interest" description="Disordered" evidence="4">
    <location>
        <begin position="1"/>
        <end position="145"/>
    </location>
</feature>
<sequence>MDHDTEYNSAPPQGDDEAGGLVQPSIQEENPVDADQSQEPAVPERNLDSSFDANASEPQAAKAEEDFDQFPPQENGEAQNLAMDALPDNTALADATPDRSSSLDATPGDATGLLNGQIDTLDDTPMVGANGPVGGNATAKRPSEQFGTPVDAAAQAAPLYDGSIGDPMALDPAPDMSMLPPDATNFDDPFLEPAAPVSEPEAPRIQAFAKLEFDDGQFYMNTYSVELGRDIRAARLAVQKDKDQETSQPPAVNGKRRSSSGADGPHTPTKLIKWEEPGKMGAPSVISETGGIMGVDAQDTEKRRKKKSKKAKSTSSSSQHLSRKDSSSHPNMHTDYQSLAMASLADNTGGPHPVDPMSLLPSPDECPLIPIHPPTGAAGGAAGHKGISRKHVKIAYNFDKHLFEVEIKGKNGAFVDEQWYGTGEIKPLKSGSYIQIGGVGVRFVLPEVPLGETGAEDPKDAAAPPSGNKMSFEFENGRGESVALEESSAEGEEIGEEDESDKEGAGSDEGEEDDGEDKSQAADEEIPLDSLPPEVKKELMELPFEFRPVKRKGPGRPPKNGIISKRELKLREKEAKLAALRAAQEQGLESPTKGKIGTTPRKDSNVELSPNSKPQKRKYTKRKGLDQPGTVGEAIEIQPTLEGSIPIAPELELLDAQPLKEKKPPKPPKPVRSPSPVFDESQLTPEQLAKPQASYVVLIHEALSNSKSGPMSLPQIYRAIERKYPFYKLRVQTNGWQSSVRHNLSQHHAFQKVERDGKGWLWGIVPGVSIEKEKKRKLSPPPPPPHHYLQQQPMMRPPGYPLGYQNPSAAPGMMNHLQPGIAPGIAPGGQPPGPAAAAPQPSQHPTYPAVQNPLQPSNPQFPPARPPGTYTSPYAQRPSQPQQQAAPPPPPAAQPAPPPQPSPHSGANGYYANTGRPSQPNVYAPQPQAPAPAAQPQPPVQARPAPPPQPPAQQSSRPRLTDDILQAVGKFKTALVSQMNDKVRGELIVTSAINRTLGIQDKSSVPGKEDPQEAAIMKALAGMLEAMGRKAEAARHQPPPAQPQQQYHQPHHAQPQPQIQPQTSQLQQAPPGPAAQHRASVPPPPQPQQSQQPTLQSSQQQQLNPLSPKAPHVSGQQQQTPQAQLYQILQQLGRRASSSSNPPPTQQPQQSPPAPNALLANGASSPLLPAPSAVSAVSPSPGFATAQLSTASVSPANAPSSAPVPQPSAAATQTPAVSEAHGSPPAPPQVAPQSQPLAPAPVQTPVQAPTPSPAPTPAQAQPPQQAPAQPALPKLSPSPTSLAGTKRPLEPIVPDQSYLGSTDGDAASGLGTQSTHQDGPEPKKVATGGDINA</sequence>
<feature type="DNA-binding region" description="Fork-head" evidence="3">
    <location>
        <begin position="690"/>
        <end position="766"/>
    </location>
</feature>
<dbReference type="PANTHER" id="PTHR21712">
    <property type="entry name" value="PRE-RRNA-PROCESSING PROTEIN FHL1"/>
    <property type="match status" value="1"/>
</dbReference>
<feature type="compositionally biased region" description="Low complexity" evidence="4">
    <location>
        <begin position="872"/>
        <end position="885"/>
    </location>
</feature>
<dbReference type="RefSeq" id="XP_018185154.1">
    <property type="nucleotide sequence ID" value="XM_018336528.1"/>
</dbReference>
<dbReference type="STRING" id="1328760.A0A164ZVY4"/>
<dbReference type="InterPro" id="IPR036388">
    <property type="entry name" value="WH-like_DNA-bd_sf"/>
</dbReference>
<feature type="compositionally biased region" description="Low complexity" evidence="4">
    <location>
        <begin position="1156"/>
        <end position="1182"/>
    </location>
</feature>
<feature type="compositionally biased region" description="Pro residues" evidence="4">
    <location>
        <begin position="886"/>
        <end position="902"/>
    </location>
</feature>
<dbReference type="GO" id="GO:0005634">
    <property type="term" value="C:nucleus"/>
    <property type="evidence" value="ECO:0007669"/>
    <property type="project" value="UniProtKB-SubCell"/>
</dbReference>
<evidence type="ECO:0000256" key="3">
    <source>
        <dbReference type="PROSITE-ProRule" id="PRU00089"/>
    </source>
</evidence>
<dbReference type="CDD" id="cd00059">
    <property type="entry name" value="FH_FOX"/>
    <property type="match status" value="1"/>
</dbReference>